<keyword evidence="1" id="KW-0472">Membrane</keyword>
<comment type="caution">
    <text evidence="2">The sequence shown here is derived from an EMBL/GenBank/DDBJ whole genome shotgun (WGS) entry which is preliminary data.</text>
</comment>
<dbReference type="GO" id="GO:0005886">
    <property type="term" value="C:plasma membrane"/>
    <property type="evidence" value="ECO:0007669"/>
    <property type="project" value="TreeGrafter"/>
</dbReference>
<evidence type="ECO:0008006" key="4">
    <source>
        <dbReference type="Google" id="ProtNLM"/>
    </source>
</evidence>
<feature type="transmembrane region" description="Helical" evidence="1">
    <location>
        <begin position="53"/>
        <end position="71"/>
    </location>
</feature>
<gene>
    <name evidence="2" type="ORF">FEZ63_10690</name>
</gene>
<evidence type="ECO:0000256" key="1">
    <source>
        <dbReference type="SAM" id="Phobius"/>
    </source>
</evidence>
<dbReference type="EMBL" id="VCMV01000013">
    <property type="protein sequence ID" value="KAB0267735.1"/>
    <property type="molecule type" value="Genomic_DNA"/>
</dbReference>
<feature type="transmembrane region" description="Helical" evidence="1">
    <location>
        <begin position="405"/>
        <end position="425"/>
    </location>
</feature>
<evidence type="ECO:0000313" key="2">
    <source>
        <dbReference type="EMBL" id="KAB0267735.1"/>
    </source>
</evidence>
<reference evidence="2 3" key="1">
    <citation type="journal article" date="2019" name="Microorganisms">
        <title>Genome Insights into the Novel Species Microvirga brassicacearum, a Rapeseed Endophyte with Biotechnological Potential.</title>
        <authorList>
            <person name="Jimenez-Gomez A."/>
            <person name="Saati-Santamaria Z."/>
            <person name="Igual J.M."/>
            <person name="Rivas R."/>
            <person name="Mateos P.F."/>
            <person name="Garcia-Fraile P."/>
        </authorList>
    </citation>
    <scope>NUCLEOTIDE SEQUENCE [LARGE SCALE GENOMIC DNA]</scope>
    <source>
        <strain evidence="2 3">CDVBN77</strain>
    </source>
</reference>
<accession>A0A5N3PDK6</accession>
<dbReference type="GO" id="GO:0004713">
    <property type="term" value="F:protein tyrosine kinase activity"/>
    <property type="evidence" value="ECO:0007669"/>
    <property type="project" value="TreeGrafter"/>
</dbReference>
<evidence type="ECO:0000313" key="3">
    <source>
        <dbReference type="Proteomes" id="UP000325684"/>
    </source>
</evidence>
<name>A0A5N3PDK6_9HYPH</name>
<keyword evidence="1" id="KW-1133">Transmembrane helix</keyword>
<protein>
    <recommendedName>
        <fullName evidence="4">Lipopolysaccharide biosynthesis protein</fullName>
    </recommendedName>
</protein>
<dbReference type="OrthoDB" id="8404680at2"/>
<proteinExistence type="predicted"/>
<dbReference type="PANTHER" id="PTHR32309">
    <property type="entry name" value="TYROSINE-PROTEIN KINASE"/>
    <property type="match status" value="1"/>
</dbReference>
<dbReference type="AlphaFoldDB" id="A0A5N3PDK6"/>
<sequence length="439" mass="47979">MKPTLADRFEAAMNAQPRISFPRIDFPANDGSREKKSIPDARGASLGRPIKRFMGGFLFVILCVGVAWPLLPRRYESTASVILRPTDAEGRLDSVQSLRQPLDDNAIQSEMDIIGSPTIASAVIAHHRLDRDPEFAGDPSRMSIRLLESIYRVAPFVSGWLGDLRQVSEAGLRERLQKHLTVSRDRRSYTVKMGYWSSDPAKAAALTETLLNAYLSNQLARKRGSAEQHSAWLIERVEGLRGKYENSERAVREFTLQNDPTDSAMLSSLETQRAALGQEAADLRAKLTAAVVQSDVPAWSRGTIMGGSQPASGTAQAANAAVRAWELRAAVVDKALRAVREEIADRRLATLKLEALRREAAIDKELLDGALVRLKEQEPRTSSTGPGVEILARPDPALRPSFPNALLFVFGTLVAAIAAGAAMVWNPGASVVRRALSSR</sequence>
<keyword evidence="1" id="KW-0812">Transmembrane</keyword>
<dbReference type="InterPro" id="IPR050445">
    <property type="entry name" value="Bact_polysacc_biosynth/exp"/>
</dbReference>
<organism evidence="2 3">
    <name type="scientific">Microvirga brassicacearum</name>
    <dbReference type="NCBI Taxonomy" id="2580413"/>
    <lineage>
        <taxon>Bacteria</taxon>
        <taxon>Pseudomonadati</taxon>
        <taxon>Pseudomonadota</taxon>
        <taxon>Alphaproteobacteria</taxon>
        <taxon>Hyphomicrobiales</taxon>
        <taxon>Methylobacteriaceae</taxon>
        <taxon>Microvirga</taxon>
    </lineage>
</organism>
<keyword evidence="3" id="KW-1185">Reference proteome</keyword>
<dbReference type="Proteomes" id="UP000325684">
    <property type="component" value="Unassembled WGS sequence"/>
</dbReference>
<dbReference type="PANTHER" id="PTHR32309:SF13">
    <property type="entry name" value="FERRIC ENTEROBACTIN TRANSPORT PROTEIN FEPE"/>
    <property type="match status" value="1"/>
</dbReference>